<evidence type="ECO:0000313" key="2">
    <source>
        <dbReference type="Proteomes" id="UP000198356"/>
    </source>
</evidence>
<keyword evidence="2" id="KW-1185">Reference proteome</keyword>
<accession>A0A239LU91</accession>
<dbReference type="OrthoDB" id="110025at2"/>
<dbReference type="RefSeq" id="WP_089409847.1">
    <property type="nucleotide sequence ID" value="NZ_FZOU01000007.1"/>
</dbReference>
<protein>
    <submittedName>
        <fullName evidence="1">Uncharacterized protein</fullName>
    </submittedName>
</protein>
<name>A0A239LU91_9BACT</name>
<proteinExistence type="predicted"/>
<dbReference type="AlphaFoldDB" id="A0A239LU91"/>
<dbReference type="Proteomes" id="UP000198356">
    <property type="component" value="Unassembled WGS sequence"/>
</dbReference>
<organism evidence="1 2">
    <name type="scientific">Granulicella rosea</name>
    <dbReference type="NCBI Taxonomy" id="474952"/>
    <lineage>
        <taxon>Bacteria</taxon>
        <taxon>Pseudomonadati</taxon>
        <taxon>Acidobacteriota</taxon>
        <taxon>Terriglobia</taxon>
        <taxon>Terriglobales</taxon>
        <taxon>Acidobacteriaceae</taxon>
        <taxon>Granulicella</taxon>
    </lineage>
</organism>
<sequence>MNSTAPDEFDALEARLRTLLPEVYRDRYEEVQPVSMGSAGLKFAPDGRVAWDEIWGSFCDLAMAGGPPHRGTLLTSGSPEEIAAQPERYNEVVAELCRGVALVTGLHAEPAAPGWVRMYCTSAGMAGWLARALVMENISARFKGLTLDLPAGPAYGLEKEIKNVVTATAKTTHYWLGHMSDEQHDAIASLFRVMERESPLIQPEPAAMDPELAKAIEDSTGLLATSHGAGWLSLECGDIRAAVWMMRMLVASNVLARREGTAVYAPISEGLARNVVRAHRLAVARGILPARVNAT</sequence>
<evidence type="ECO:0000313" key="1">
    <source>
        <dbReference type="EMBL" id="SNT33194.1"/>
    </source>
</evidence>
<reference evidence="1 2" key="1">
    <citation type="submission" date="2017-06" db="EMBL/GenBank/DDBJ databases">
        <authorList>
            <person name="Kim H.J."/>
            <person name="Triplett B.A."/>
        </authorList>
    </citation>
    <scope>NUCLEOTIDE SEQUENCE [LARGE SCALE GENOMIC DNA]</scope>
    <source>
        <strain evidence="1 2">DSM 18704</strain>
    </source>
</reference>
<dbReference type="EMBL" id="FZOU01000007">
    <property type="protein sequence ID" value="SNT33194.1"/>
    <property type="molecule type" value="Genomic_DNA"/>
</dbReference>
<gene>
    <name evidence="1" type="ORF">SAMN05421770_107242</name>
</gene>